<dbReference type="AlphaFoldDB" id="A0AAW0TSF3"/>
<protein>
    <submittedName>
        <fullName evidence="2">Uncharacterized protein</fullName>
    </submittedName>
</protein>
<gene>
    <name evidence="2" type="ORF">O3P69_008946</name>
</gene>
<name>A0AAW0TSF3_SCYPA</name>
<evidence type="ECO:0000313" key="3">
    <source>
        <dbReference type="Proteomes" id="UP001487740"/>
    </source>
</evidence>
<dbReference type="EMBL" id="JARAKH010000027">
    <property type="protein sequence ID" value="KAK8389586.1"/>
    <property type="molecule type" value="Genomic_DNA"/>
</dbReference>
<dbReference type="Proteomes" id="UP001487740">
    <property type="component" value="Unassembled WGS sequence"/>
</dbReference>
<evidence type="ECO:0000313" key="2">
    <source>
        <dbReference type="EMBL" id="KAK8389586.1"/>
    </source>
</evidence>
<feature type="region of interest" description="Disordered" evidence="1">
    <location>
        <begin position="60"/>
        <end position="120"/>
    </location>
</feature>
<comment type="caution">
    <text evidence="2">The sequence shown here is derived from an EMBL/GenBank/DDBJ whole genome shotgun (WGS) entry which is preliminary data.</text>
</comment>
<keyword evidence="3" id="KW-1185">Reference proteome</keyword>
<proteinExistence type="predicted"/>
<accession>A0AAW0TSF3</accession>
<evidence type="ECO:0000256" key="1">
    <source>
        <dbReference type="SAM" id="MobiDB-lite"/>
    </source>
</evidence>
<organism evidence="2 3">
    <name type="scientific">Scylla paramamosain</name>
    <name type="common">Mud crab</name>
    <dbReference type="NCBI Taxonomy" id="85552"/>
    <lineage>
        <taxon>Eukaryota</taxon>
        <taxon>Metazoa</taxon>
        <taxon>Ecdysozoa</taxon>
        <taxon>Arthropoda</taxon>
        <taxon>Crustacea</taxon>
        <taxon>Multicrustacea</taxon>
        <taxon>Malacostraca</taxon>
        <taxon>Eumalacostraca</taxon>
        <taxon>Eucarida</taxon>
        <taxon>Decapoda</taxon>
        <taxon>Pleocyemata</taxon>
        <taxon>Brachyura</taxon>
        <taxon>Eubrachyura</taxon>
        <taxon>Portunoidea</taxon>
        <taxon>Portunidae</taxon>
        <taxon>Portuninae</taxon>
        <taxon>Scylla</taxon>
    </lineage>
</organism>
<reference evidence="2 3" key="1">
    <citation type="submission" date="2023-03" db="EMBL/GenBank/DDBJ databases">
        <title>High-quality genome of Scylla paramamosain provides insights in environmental adaptation.</title>
        <authorList>
            <person name="Zhang L."/>
        </authorList>
    </citation>
    <scope>NUCLEOTIDE SEQUENCE [LARGE SCALE GENOMIC DNA]</scope>
    <source>
        <strain evidence="2">LZ_2023a</strain>
        <tissue evidence="2">Muscle</tissue>
    </source>
</reference>
<sequence length="120" mass="13518">MSTSWRWGNALPHTRPLRLLKMQHPTRRHACPPHRRLIIQLIFFHRSFLAASSPLRVTPKQLAAGPERRYCRGQHPRRLHLDPHSASTSRPPPPRGGGVLSCRVPAPLSPLSGWKTGTPP</sequence>